<evidence type="ECO:0000313" key="2">
    <source>
        <dbReference type="Proteomes" id="UP000887565"/>
    </source>
</evidence>
<name>A0A915IYK3_ROMCU</name>
<dbReference type="WBParaSite" id="nRc.2.0.1.t18909-RA">
    <property type="protein sequence ID" value="nRc.2.0.1.t18909-RA"/>
    <property type="gene ID" value="nRc.2.0.1.g18909"/>
</dbReference>
<protein>
    <submittedName>
        <fullName evidence="3">Uncharacterized protein</fullName>
    </submittedName>
</protein>
<feature type="compositionally biased region" description="Basic and acidic residues" evidence="1">
    <location>
        <begin position="539"/>
        <end position="549"/>
    </location>
</feature>
<reference evidence="3" key="1">
    <citation type="submission" date="2022-11" db="UniProtKB">
        <authorList>
            <consortium name="WormBaseParasite"/>
        </authorList>
    </citation>
    <scope>IDENTIFICATION</scope>
</reference>
<feature type="region of interest" description="Disordered" evidence="1">
    <location>
        <begin position="135"/>
        <end position="154"/>
    </location>
</feature>
<proteinExistence type="predicted"/>
<sequence>MLDRNSIKSVPVSLTSDYYTSQQSLSASCRSSHCGSPSLDQESVPYPLCSNVEESRKIFRRHASERANQNKSKKSSFMTITGWDSFGCESNVSGFRANTVNNANDASDVVLEVELPNHHYHTRQQFKRFLKHQQKQETGGVTPPAFDGGDTNNDSSNVAPTVAAPLPIQTRTTVELSPTASGQDSKNVFGLNYESVVADHQTPTDDTLYNKQLASPANSCGSSIDELESINGSSTAASETGGIRDKNFADSDFAVPELKKIYLVTARSVGSRGWRRWPPEVFQAIKLTSHIGNWHRSSFPNPQNSKFAIPGAVNFLQNRGNNTKFSTSDANNISTAVATTAPIITTTTAEKRKWSQVQQSGDLNRQQQNFFVANFVSGGDSATATKTNHNYFSGGGGATAFRTSASSFRQPAIVATRNAKNQVIGNTGASCEGIKSGGDSRTSTPTLNDVWKCQDLSCGGDSSSATANALIRRQPVRLVIPPALTMTGNEVLPSPDDFPFQTPSSKVSPRKKYRSTTTTVTETSTSLTTQENDMASENGSERQRPSLNFEKMREKLKNKGSRRKHQTVNTIVMKSKLRGWNGGYQLRSTHSECLFQPLRFPPSPPNSGAGVSGE</sequence>
<organism evidence="2 3">
    <name type="scientific">Romanomermis culicivorax</name>
    <name type="common">Nematode worm</name>
    <dbReference type="NCBI Taxonomy" id="13658"/>
    <lineage>
        <taxon>Eukaryota</taxon>
        <taxon>Metazoa</taxon>
        <taxon>Ecdysozoa</taxon>
        <taxon>Nematoda</taxon>
        <taxon>Enoplea</taxon>
        <taxon>Dorylaimia</taxon>
        <taxon>Mermithida</taxon>
        <taxon>Mermithoidea</taxon>
        <taxon>Mermithidae</taxon>
        <taxon>Romanomermis</taxon>
    </lineage>
</organism>
<evidence type="ECO:0000313" key="3">
    <source>
        <dbReference type="WBParaSite" id="nRc.2.0.1.t18909-RA"/>
    </source>
</evidence>
<dbReference type="PROSITE" id="PS51257">
    <property type="entry name" value="PROKAR_LIPOPROTEIN"/>
    <property type="match status" value="1"/>
</dbReference>
<evidence type="ECO:0000256" key="1">
    <source>
        <dbReference type="SAM" id="MobiDB-lite"/>
    </source>
</evidence>
<accession>A0A915IYK3</accession>
<dbReference type="AlphaFoldDB" id="A0A915IYK3"/>
<feature type="compositionally biased region" description="Low complexity" evidence="1">
    <location>
        <begin position="515"/>
        <end position="529"/>
    </location>
</feature>
<feature type="region of interest" description="Disordered" evidence="1">
    <location>
        <begin position="490"/>
        <end position="549"/>
    </location>
</feature>
<keyword evidence="2" id="KW-1185">Reference proteome</keyword>
<dbReference type="Proteomes" id="UP000887565">
    <property type="component" value="Unplaced"/>
</dbReference>